<sequence>MSGSPSPFPRRPETRPPLPDYAHPPLVQVVLAVRFDETASFPPERQQTFEQALGPTWELQDRPRSVTTYRGWRTKIGDQAIVLADNRLSYSWDGQGGDLYPHYPLVREGFVGVWNAWCTAVNPAPKTVGWSVTYFNRIPQGTVWTTLADCSFFRWLCPIPATDGLAAPRGMHHAWQFPLEKFAATLTVQLETPPLADANPPDSLRLLLTCEGSLSDPDDTFLAGFDYGREVIVRTFRQLMTPAANDYWGLKS</sequence>
<protein>
    <submittedName>
        <fullName evidence="2">Uncharacterized protein</fullName>
    </submittedName>
</protein>
<name>A0A7C2NWG7_9PLAN</name>
<dbReference type="EMBL" id="DSOK01000347">
    <property type="protein sequence ID" value="HEN16308.1"/>
    <property type="molecule type" value="Genomic_DNA"/>
</dbReference>
<accession>A0A7C2NWG7</accession>
<comment type="caution">
    <text evidence="2">The sequence shown here is derived from an EMBL/GenBank/DDBJ whole genome shotgun (WGS) entry which is preliminary data.</text>
</comment>
<evidence type="ECO:0000313" key="2">
    <source>
        <dbReference type="EMBL" id="HEN16308.1"/>
    </source>
</evidence>
<dbReference type="AlphaFoldDB" id="A0A7C2NWG7"/>
<evidence type="ECO:0000256" key="1">
    <source>
        <dbReference type="SAM" id="MobiDB-lite"/>
    </source>
</evidence>
<reference evidence="2" key="1">
    <citation type="journal article" date="2020" name="mSystems">
        <title>Genome- and Community-Level Interaction Insights into Carbon Utilization and Element Cycling Functions of Hydrothermarchaeota in Hydrothermal Sediment.</title>
        <authorList>
            <person name="Zhou Z."/>
            <person name="Liu Y."/>
            <person name="Xu W."/>
            <person name="Pan J."/>
            <person name="Luo Z.H."/>
            <person name="Li M."/>
        </authorList>
    </citation>
    <scope>NUCLEOTIDE SEQUENCE [LARGE SCALE GENOMIC DNA]</scope>
    <source>
        <strain evidence="2">SpSt-339</strain>
    </source>
</reference>
<feature type="region of interest" description="Disordered" evidence="1">
    <location>
        <begin position="1"/>
        <end position="21"/>
    </location>
</feature>
<organism evidence="2">
    <name type="scientific">Schlesneria paludicola</name>
    <dbReference type="NCBI Taxonomy" id="360056"/>
    <lineage>
        <taxon>Bacteria</taxon>
        <taxon>Pseudomonadati</taxon>
        <taxon>Planctomycetota</taxon>
        <taxon>Planctomycetia</taxon>
        <taxon>Planctomycetales</taxon>
        <taxon>Planctomycetaceae</taxon>
        <taxon>Schlesneria</taxon>
    </lineage>
</organism>
<proteinExistence type="predicted"/>
<gene>
    <name evidence="2" type="ORF">ENQ76_12675</name>
</gene>